<dbReference type="SUPFAM" id="SSF55383">
    <property type="entry name" value="Copper amine oxidase, domain N"/>
    <property type="match status" value="1"/>
</dbReference>
<dbReference type="Pfam" id="PF00877">
    <property type="entry name" value="NLPC_P60"/>
    <property type="match status" value="1"/>
</dbReference>
<dbReference type="InterPro" id="IPR000064">
    <property type="entry name" value="NLP_P60_dom"/>
</dbReference>
<dbReference type="Pfam" id="PF07833">
    <property type="entry name" value="Cu_amine_oxidN1"/>
    <property type="match status" value="1"/>
</dbReference>
<dbReference type="SUPFAM" id="SSF54001">
    <property type="entry name" value="Cysteine proteinases"/>
    <property type="match status" value="1"/>
</dbReference>
<evidence type="ECO:0000313" key="8">
    <source>
        <dbReference type="Proteomes" id="UP000830167"/>
    </source>
</evidence>
<dbReference type="Gene3D" id="3.30.457.10">
    <property type="entry name" value="Copper amine oxidase-like, N-terminal domain"/>
    <property type="match status" value="1"/>
</dbReference>
<feature type="chain" id="PRO_5045974971" evidence="5">
    <location>
        <begin position="27"/>
        <end position="281"/>
    </location>
</feature>
<evidence type="ECO:0000256" key="1">
    <source>
        <dbReference type="ARBA" id="ARBA00007074"/>
    </source>
</evidence>
<proteinExistence type="inferred from homology"/>
<sequence>MKKFVTTLMTVGVLSVCSVFGTQAFAATNVQNVVQFPDAKPFIDQQNHTQVPIRFISQSLGYHVRWQSKGQQIQVIMNDGSKQVVLETDQPFAYVNGVQTSLDSNPVIKDNRTYVPLRFVAEAFGSNVQWNPSDQTAMITSDSKHLLVPVPAAPSAKPVDESVLKADQMIQFSEKYLGTPYVFGGTSTSGFDCSGFIQFVFSQNGMQLPRTAAQMFQLGTPVSELQPGDLVFFSTYAPGASHVGIYIGNRQFISATTSRGVSISSLDNPYWSPRYIGAKRL</sequence>
<comment type="similarity">
    <text evidence="1">Belongs to the peptidase C40 family.</text>
</comment>
<dbReference type="Gene3D" id="3.90.1720.10">
    <property type="entry name" value="endopeptidase domain like (from Nostoc punctiforme)"/>
    <property type="match status" value="1"/>
</dbReference>
<dbReference type="RefSeq" id="WP_347436138.1">
    <property type="nucleotide sequence ID" value="NZ_CP089291.1"/>
</dbReference>
<keyword evidence="4" id="KW-0788">Thiol protease</keyword>
<dbReference type="PANTHER" id="PTHR47053:SF1">
    <property type="entry name" value="MUREIN DD-ENDOPEPTIDASE MEPH-RELATED"/>
    <property type="match status" value="1"/>
</dbReference>
<keyword evidence="5" id="KW-0732">Signal</keyword>
<dbReference type="InterPro" id="IPR036582">
    <property type="entry name" value="Mao_N_sf"/>
</dbReference>
<keyword evidence="8" id="KW-1185">Reference proteome</keyword>
<feature type="domain" description="NlpC/P60" evidence="6">
    <location>
        <begin position="163"/>
        <end position="281"/>
    </location>
</feature>
<evidence type="ECO:0000256" key="2">
    <source>
        <dbReference type="ARBA" id="ARBA00022670"/>
    </source>
</evidence>
<keyword evidence="2" id="KW-0645">Protease</keyword>
<evidence type="ECO:0000256" key="4">
    <source>
        <dbReference type="ARBA" id="ARBA00022807"/>
    </source>
</evidence>
<dbReference type="InterPro" id="IPR038765">
    <property type="entry name" value="Papain-like_cys_pep_sf"/>
</dbReference>
<dbReference type="InterPro" id="IPR051202">
    <property type="entry name" value="Peptidase_C40"/>
</dbReference>
<protein>
    <submittedName>
        <fullName evidence="7">NlpC/P60 family protein</fullName>
    </submittedName>
</protein>
<gene>
    <name evidence="7" type="ORF">LSG31_16355</name>
</gene>
<reference evidence="7" key="1">
    <citation type="submission" date="2021-12" db="EMBL/GenBank/DDBJ databases">
        <title>Alicyclobacillaceae gen. nov., sp. nov., isolated from chalcocite enrichment system.</title>
        <authorList>
            <person name="Jiang Z."/>
        </authorList>
    </citation>
    <scope>NUCLEOTIDE SEQUENCE</scope>
    <source>
        <strain evidence="7">MYW30-H2</strain>
    </source>
</reference>
<dbReference type="Proteomes" id="UP000830167">
    <property type="component" value="Chromosome"/>
</dbReference>
<dbReference type="PROSITE" id="PS51935">
    <property type="entry name" value="NLPC_P60"/>
    <property type="match status" value="1"/>
</dbReference>
<dbReference type="EMBL" id="CP089291">
    <property type="protein sequence ID" value="UOF89450.1"/>
    <property type="molecule type" value="Genomic_DNA"/>
</dbReference>
<name>A0ABY4CG34_9BACL</name>
<evidence type="ECO:0000259" key="6">
    <source>
        <dbReference type="PROSITE" id="PS51935"/>
    </source>
</evidence>
<accession>A0ABY4CG34</accession>
<organism evidence="7 8">
    <name type="scientific">Fodinisporobacter ferrooxydans</name>
    <dbReference type="NCBI Taxonomy" id="2901836"/>
    <lineage>
        <taxon>Bacteria</taxon>
        <taxon>Bacillati</taxon>
        <taxon>Bacillota</taxon>
        <taxon>Bacilli</taxon>
        <taxon>Bacillales</taxon>
        <taxon>Alicyclobacillaceae</taxon>
        <taxon>Fodinisporobacter</taxon>
    </lineage>
</organism>
<evidence type="ECO:0000256" key="3">
    <source>
        <dbReference type="ARBA" id="ARBA00022801"/>
    </source>
</evidence>
<evidence type="ECO:0000313" key="7">
    <source>
        <dbReference type="EMBL" id="UOF89450.1"/>
    </source>
</evidence>
<keyword evidence="3" id="KW-0378">Hydrolase</keyword>
<evidence type="ECO:0000256" key="5">
    <source>
        <dbReference type="SAM" id="SignalP"/>
    </source>
</evidence>
<dbReference type="PANTHER" id="PTHR47053">
    <property type="entry name" value="MUREIN DD-ENDOPEPTIDASE MEPH-RELATED"/>
    <property type="match status" value="1"/>
</dbReference>
<feature type="signal peptide" evidence="5">
    <location>
        <begin position="1"/>
        <end position="26"/>
    </location>
</feature>
<dbReference type="InterPro" id="IPR012854">
    <property type="entry name" value="Cu_amine_oxidase-like_N"/>
</dbReference>